<dbReference type="AlphaFoldDB" id="A0A4R8R2X5"/>
<name>A0A4R8R2X5_9MYCO</name>
<reference evidence="2 3" key="1">
    <citation type="journal article" date="2019" name="Sci. Rep.">
        <title>Extended insight into the Mycobacterium chelonae-abscessus complex through whole genome sequencing of Mycobacterium salmoniphilum outbreak and Mycobacterium salmoniphilum-like strains.</title>
        <authorList>
            <person name="Behra P.R.K."/>
            <person name="Das S."/>
            <person name="Pettersson B.M.F."/>
            <person name="Shirreff L."/>
            <person name="DuCote T."/>
            <person name="Jacobsson K.G."/>
            <person name="Ennis D.G."/>
            <person name="Kirsebom L.A."/>
        </authorList>
    </citation>
    <scope>NUCLEOTIDE SEQUENCE [LARGE SCALE GENOMIC DNA]</scope>
    <source>
        <strain evidence="2 3">CCUG 63697</strain>
    </source>
</reference>
<dbReference type="PANTHER" id="PTHR34846">
    <property type="entry name" value="4-CARBOXYMUCONOLACTONE DECARBOXYLASE FAMILY PROTEIN (AFU_ORTHOLOGUE AFUA_6G11590)"/>
    <property type="match status" value="1"/>
</dbReference>
<evidence type="ECO:0000313" key="3">
    <source>
        <dbReference type="Proteomes" id="UP000295165"/>
    </source>
</evidence>
<organism evidence="2 3">
    <name type="scientific">Mycobacteroides franklinii</name>
    <dbReference type="NCBI Taxonomy" id="948102"/>
    <lineage>
        <taxon>Bacteria</taxon>
        <taxon>Bacillati</taxon>
        <taxon>Actinomycetota</taxon>
        <taxon>Actinomycetes</taxon>
        <taxon>Mycobacteriales</taxon>
        <taxon>Mycobacteriaceae</taxon>
        <taxon>Mycobacteroides</taxon>
    </lineage>
</organism>
<dbReference type="Gene3D" id="1.20.1290.10">
    <property type="entry name" value="AhpD-like"/>
    <property type="match status" value="1"/>
</dbReference>
<feature type="domain" description="Carboxymuconolactone decarboxylase-like" evidence="1">
    <location>
        <begin position="64"/>
        <end position="138"/>
    </location>
</feature>
<dbReference type="PANTHER" id="PTHR34846:SF11">
    <property type="entry name" value="4-CARBOXYMUCONOLACTONE DECARBOXYLASE FAMILY PROTEIN (AFU_ORTHOLOGUE AFUA_6G11590)"/>
    <property type="match status" value="1"/>
</dbReference>
<gene>
    <name evidence="2" type="ORF">CCUG63697_03816</name>
</gene>
<evidence type="ECO:0000259" key="1">
    <source>
        <dbReference type="Pfam" id="PF02627"/>
    </source>
</evidence>
<dbReference type="Pfam" id="PF02627">
    <property type="entry name" value="CMD"/>
    <property type="match status" value="1"/>
</dbReference>
<dbReference type="Proteomes" id="UP000295165">
    <property type="component" value="Unassembled WGS sequence"/>
</dbReference>
<keyword evidence="3" id="KW-1185">Reference proteome</keyword>
<protein>
    <submittedName>
        <fullName evidence="2">Carboxymuconolactone decarboxylase family protein</fullName>
    </submittedName>
</protein>
<dbReference type="InterPro" id="IPR003779">
    <property type="entry name" value="CMD-like"/>
</dbReference>
<evidence type="ECO:0000313" key="2">
    <source>
        <dbReference type="EMBL" id="TDZ49280.1"/>
    </source>
</evidence>
<dbReference type="SUPFAM" id="SSF69118">
    <property type="entry name" value="AhpD-like"/>
    <property type="match status" value="1"/>
</dbReference>
<dbReference type="EMBL" id="PECC01000028">
    <property type="protein sequence ID" value="TDZ49280.1"/>
    <property type="molecule type" value="Genomic_DNA"/>
</dbReference>
<dbReference type="GO" id="GO:0051920">
    <property type="term" value="F:peroxiredoxin activity"/>
    <property type="evidence" value="ECO:0007669"/>
    <property type="project" value="InterPro"/>
</dbReference>
<dbReference type="InterPro" id="IPR029032">
    <property type="entry name" value="AhpD-like"/>
</dbReference>
<comment type="caution">
    <text evidence="2">The sequence shown here is derived from an EMBL/GenBank/DDBJ whole genome shotgun (WGS) entry which is preliminary data.</text>
</comment>
<proteinExistence type="predicted"/>
<sequence length="222" mass="24831">MIEGMPRLRQVSRAETDDRLVHRMYDQIFGDRDPVTDPGTTTGTPGDWWTVFALVPDALKHSVQGFAFYRSPDRKLDPVLRELAQTRAGWARRSQFVFSQHCKSCRIVGITEDMIAAIPSWSTADCFSPVQRAVLAYTDCLVLDGGRVPDGVFAALKAGLSDEEILELTYITAMYEMHAVMSTALRLEWDNRDEPIVEIAAPEGFTSFDVGDAIALRRDENA</sequence>
<accession>A0A4R8R2X5</accession>